<dbReference type="EMBL" id="FNSO01000004">
    <property type="protein sequence ID" value="SEC68065.1"/>
    <property type="molecule type" value="Genomic_DNA"/>
</dbReference>
<sequence length="294" mass="32608">MDPADITTSNPDKIYYPEAGLTKGDVVGHYRTVAEAMVPHLRGRPLTLRRYPNGIAGQTWYQKEASPKLPSWIRVEAIPQRTTSDVRHVICDDAATLVYLANQAAIEYHIWSSTVDDLEHPDMVLIDIDPPDHVTVADLRGIARLVRDVYTAAGLTPYLQATGGRGFHVVAPLEPSFTYDEVRDLAKVAAEVLARLDPDRLTTAVRKNQRGDRVYLDILRNGYTSTFVAPYSLRARPSAGVATPLDWHELGKAEPDGWTPKRMKDRLARKADPWAGMADHAASPARALELLKAL</sequence>
<gene>
    <name evidence="2" type="ORF">SAMN04489727_4668</name>
</gene>
<dbReference type="Proteomes" id="UP000199622">
    <property type="component" value="Unassembled WGS sequence"/>
</dbReference>
<dbReference type="NCBIfam" id="TIGR02778">
    <property type="entry name" value="ligD_pol"/>
    <property type="match status" value="1"/>
</dbReference>
<dbReference type="Pfam" id="PF21686">
    <property type="entry name" value="LigD_Prim-Pol"/>
    <property type="match status" value="1"/>
</dbReference>
<dbReference type="PANTHER" id="PTHR42705:SF2">
    <property type="entry name" value="BIFUNCTIONAL NON-HOMOLOGOUS END JOINING PROTEIN LIGD"/>
    <property type="match status" value="1"/>
</dbReference>
<dbReference type="InterPro" id="IPR014145">
    <property type="entry name" value="LigD_pol_dom"/>
</dbReference>
<dbReference type="InterPro" id="IPR052171">
    <property type="entry name" value="NHEJ_LigD"/>
</dbReference>
<dbReference type="CDD" id="cd04861">
    <property type="entry name" value="LigD_Pol_like"/>
    <property type="match status" value="1"/>
</dbReference>
<proteinExistence type="predicted"/>
<dbReference type="RefSeq" id="WP_244170274.1">
    <property type="nucleotide sequence ID" value="NZ_FNSO01000004.1"/>
</dbReference>
<dbReference type="AlphaFoldDB" id="A0A1H4UHB1"/>
<evidence type="ECO:0000313" key="2">
    <source>
        <dbReference type="EMBL" id="SEC68065.1"/>
    </source>
</evidence>
<feature type="domain" description="DNA ligase D polymerase" evidence="1">
    <location>
        <begin position="22"/>
        <end position="274"/>
    </location>
</feature>
<protein>
    <submittedName>
        <fullName evidence="2">Bifunctional non-homologous end joining protein LigD</fullName>
    </submittedName>
</protein>
<dbReference type="STRING" id="208445.SAMN04489727_4668"/>
<dbReference type="PANTHER" id="PTHR42705">
    <property type="entry name" value="BIFUNCTIONAL NON-HOMOLOGOUS END JOINING PROTEIN LIGD"/>
    <property type="match status" value="1"/>
</dbReference>
<name>A0A1H4UHB1_9PSEU</name>
<accession>A0A1H4UHB1</accession>
<reference evidence="3" key="1">
    <citation type="submission" date="2016-10" db="EMBL/GenBank/DDBJ databases">
        <authorList>
            <person name="Varghese N."/>
            <person name="Submissions S."/>
        </authorList>
    </citation>
    <scope>NUCLEOTIDE SEQUENCE [LARGE SCALE GENOMIC DNA]</scope>
    <source>
        <strain evidence="3">DSM 44544</strain>
    </source>
</reference>
<evidence type="ECO:0000313" key="3">
    <source>
        <dbReference type="Proteomes" id="UP000199622"/>
    </source>
</evidence>
<keyword evidence="3" id="KW-1185">Reference proteome</keyword>
<dbReference type="Gene3D" id="3.90.920.10">
    <property type="entry name" value="DNA primase, PRIM domain"/>
    <property type="match status" value="1"/>
</dbReference>
<organism evidence="2 3">
    <name type="scientific">Amycolatopsis tolypomycina</name>
    <dbReference type="NCBI Taxonomy" id="208445"/>
    <lineage>
        <taxon>Bacteria</taxon>
        <taxon>Bacillati</taxon>
        <taxon>Actinomycetota</taxon>
        <taxon>Actinomycetes</taxon>
        <taxon>Pseudonocardiales</taxon>
        <taxon>Pseudonocardiaceae</taxon>
        <taxon>Amycolatopsis</taxon>
    </lineage>
</organism>
<evidence type="ECO:0000259" key="1">
    <source>
        <dbReference type="Pfam" id="PF21686"/>
    </source>
</evidence>